<proteinExistence type="predicted"/>
<dbReference type="EMBL" id="NEVH01009830">
    <property type="protein sequence ID" value="PNF32620.1"/>
    <property type="molecule type" value="Genomic_DNA"/>
</dbReference>
<protein>
    <submittedName>
        <fullName evidence="1">Uncharacterized protein</fullName>
    </submittedName>
</protein>
<accession>A0A2J7QVK8</accession>
<evidence type="ECO:0000313" key="1">
    <source>
        <dbReference type="EMBL" id="PNF32620.1"/>
    </source>
</evidence>
<name>A0A2J7QVK8_9NEOP</name>
<evidence type="ECO:0000313" key="2">
    <source>
        <dbReference type="Proteomes" id="UP000235965"/>
    </source>
</evidence>
<dbReference type="InParanoid" id="A0A2J7QVK8"/>
<dbReference type="Proteomes" id="UP000235965">
    <property type="component" value="Unassembled WGS sequence"/>
</dbReference>
<sequence length="58" mass="6921">MVIPYAYEIYEEESVNRSQMDIKRKTCDIPTWEEHLFLDMPSTNIDTLCSLLYQCIET</sequence>
<organism evidence="1 2">
    <name type="scientific">Cryptotermes secundus</name>
    <dbReference type="NCBI Taxonomy" id="105785"/>
    <lineage>
        <taxon>Eukaryota</taxon>
        <taxon>Metazoa</taxon>
        <taxon>Ecdysozoa</taxon>
        <taxon>Arthropoda</taxon>
        <taxon>Hexapoda</taxon>
        <taxon>Insecta</taxon>
        <taxon>Pterygota</taxon>
        <taxon>Neoptera</taxon>
        <taxon>Polyneoptera</taxon>
        <taxon>Dictyoptera</taxon>
        <taxon>Blattodea</taxon>
        <taxon>Blattoidea</taxon>
        <taxon>Termitoidae</taxon>
        <taxon>Kalotermitidae</taxon>
        <taxon>Cryptotermitinae</taxon>
        <taxon>Cryptotermes</taxon>
    </lineage>
</organism>
<keyword evidence="2" id="KW-1185">Reference proteome</keyword>
<reference evidence="1 2" key="1">
    <citation type="submission" date="2017-12" db="EMBL/GenBank/DDBJ databases">
        <title>Hemimetabolous genomes reveal molecular basis of termite eusociality.</title>
        <authorList>
            <person name="Harrison M.C."/>
            <person name="Jongepier E."/>
            <person name="Robertson H.M."/>
            <person name="Arning N."/>
            <person name="Bitard-Feildel T."/>
            <person name="Chao H."/>
            <person name="Childers C.P."/>
            <person name="Dinh H."/>
            <person name="Doddapaneni H."/>
            <person name="Dugan S."/>
            <person name="Gowin J."/>
            <person name="Greiner C."/>
            <person name="Han Y."/>
            <person name="Hu H."/>
            <person name="Hughes D.S.T."/>
            <person name="Huylmans A.-K."/>
            <person name="Kemena C."/>
            <person name="Kremer L.P.M."/>
            <person name="Lee S.L."/>
            <person name="Lopez-Ezquerra A."/>
            <person name="Mallet L."/>
            <person name="Monroy-Kuhn J.M."/>
            <person name="Moser A."/>
            <person name="Murali S.C."/>
            <person name="Muzny D.M."/>
            <person name="Otani S."/>
            <person name="Piulachs M.-D."/>
            <person name="Poelchau M."/>
            <person name="Qu J."/>
            <person name="Schaub F."/>
            <person name="Wada-Katsumata A."/>
            <person name="Worley K.C."/>
            <person name="Xie Q."/>
            <person name="Ylla G."/>
            <person name="Poulsen M."/>
            <person name="Gibbs R.A."/>
            <person name="Schal C."/>
            <person name="Richards S."/>
            <person name="Belles X."/>
            <person name="Korb J."/>
            <person name="Bornberg-Bauer E."/>
        </authorList>
    </citation>
    <scope>NUCLEOTIDE SEQUENCE [LARGE SCALE GENOMIC DNA]</scope>
    <source>
        <tissue evidence="1">Whole body</tissue>
    </source>
</reference>
<gene>
    <name evidence="1" type="ORF">B7P43_G17956</name>
</gene>
<dbReference type="AlphaFoldDB" id="A0A2J7QVK8"/>
<comment type="caution">
    <text evidence="1">The sequence shown here is derived from an EMBL/GenBank/DDBJ whole genome shotgun (WGS) entry which is preliminary data.</text>
</comment>